<evidence type="ECO:0000313" key="2">
    <source>
        <dbReference type="Proteomes" id="UP001148629"/>
    </source>
</evidence>
<dbReference type="EMBL" id="JANRMS010000222">
    <property type="protein sequence ID" value="KAJ3543902.1"/>
    <property type="molecule type" value="Genomic_DNA"/>
</dbReference>
<evidence type="ECO:0000313" key="1">
    <source>
        <dbReference type="EMBL" id="KAJ3543902.1"/>
    </source>
</evidence>
<accession>A0ACC1SPL5</accession>
<proteinExistence type="predicted"/>
<dbReference type="Proteomes" id="UP001148629">
    <property type="component" value="Unassembled WGS sequence"/>
</dbReference>
<protein>
    <submittedName>
        <fullName evidence="1">Uncharacterized protein</fullName>
    </submittedName>
</protein>
<gene>
    <name evidence="1" type="ORF">NM208_g3331</name>
</gene>
<keyword evidence="2" id="KW-1185">Reference proteome</keyword>
<organism evidence="1 2">
    <name type="scientific">Fusarium decemcellulare</name>
    <dbReference type="NCBI Taxonomy" id="57161"/>
    <lineage>
        <taxon>Eukaryota</taxon>
        <taxon>Fungi</taxon>
        <taxon>Dikarya</taxon>
        <taxon>Ascomycota</taxon>
        <taxon>Pezizomycotina</taxon>
        <taxon>Sordariomycetes</taxon>
        <taxon>Hypocreomycetidae</taxon>
        <taxon>Hypocreales</taxon>
        <taxon>Nectriaceae</taxon>
        <taxon>Fusarium</taxon>
        <taxon>Fusarium decemcellulare species complex</taxon>
    </lineage>
</organism>
<name>A0ACC1SPL5_9HYPO</name>
<reference evidence="1" key="1">
    <citation type="submission" date="2022-08" db="EMBL/GenBank/DDBJ databases">
        <title>Genome Sequence of Fusarium decemcellulare.</title>
        <authorList>
            <person name="Buettner E."/>
        </authorList>
    </citation>
    <scope>NUCLEOTIDE SEQUENCE</scope>
    <source>
        <strain evidence="1">Babe19</strain>
    </source>
</reference>
<comment type="caution">
    <text evidence="1">The sequence shown here is derived from an EMBL/GenBank/DDBJ whole genome shotgun (WGS) entry which is preliminary data.</text>
</comment>
<sequence>MIPTMQANLIDCLAVNGVVSAQLPQADLSRVRQEKLPLSNIEKRGPSYNPTGKNSTSKYSRVQRQTRTSKYSHKYMDKLGSSWNSKSERGDPLPDDADSPLAPSGPSGSSASPGPMPPRQKLGGLEFKPIAPGNPHLPGWKAFLSALRKLLFYAQSPVIATILEKAFKGNTFN</sequence>